<reference evidence="3" key="2">
    <citation type="submission" date="2024-04" db="EMBL/GenBank/DDBJ databases">
        <authorList>
            <person name="Chen Y."/>
            <person name="Shah S."/>
            <person name="Dougan E. K."/>
            <person name="Thang M."/>
            <person name="Chan C."/>
        </authorList>
    </citation>
    <scope>NUCLEOTIDE SEQUENCE [LARGE SCALE GENOMIC DNA]</scope>
</reference>
<dbReference type="EMBL" id="CAMXCT020000001">
    <property type="protein sequence ID" value="CAL1125335.1"/>
    <property type="molecule type" value="Genomic_DNA"/>
</dbReference>
<feature type="domain" description="DUF4159" evidence="1">
    <location>
        <begin position="611"/>
        <end position="810"/>
    </location>
</feature>
<evidence type="ECO:0000313" key="4">
    <source>
        <dbReference type="Proteomes" id="UP001152797"/>
    </source>
</evidence>
<dbReference type="InterPro" id="IPR025297">
    <property type="entry name" value="DUF4159"/>
</dbReference>
<proteinExistence type="predicted"/>
<dbReference type="InterPro" id="IPR008930">
    <property type="entry name" value="Terpenoid_cyclase/PrenylTrfase"/>
</dbReference>
<gene>
    <name evidence="2" type="ORF">C1SCF055_LOCUS550</name>
</gene>
<evidence type="ECO:0000259" key="1">
    <source>
        <dbReference type="Pfam" id="PF13709"/>
    </source>
</evidence>
<dbReference type="Pfam" id="PF13709">
    <property type="entry name" value="DUF4159"/>
    <property type="match status" value="2"/>
</dbReference>
<comment type="caution">
    <text evidence="2">The sequence shown here is derived from an EMBL/GenBank/DDBJ whole genome shotgun (WGS) entry which is preliminary data.</text>
</comment>
<name>A0A9P1FEP9_9DINO</name>
<sequence length="1267" mass="141319">MWYEILSVACCTSNWNRRLSKAQPAGFTSLPATRLTSNVLYKHSATLGRRLLICALVFATLVCNARRTVADDIDPEAVRRAIDRGVAYLKREQSPDGTWGNWAGQTGGVTALCTLALLNAGVPVEDPNMHRALTYLRQLKPEKTYTTALQTMVLCEAEPKADLLLIRRNATWIESKQVRSGPMTGGWSYPGAGGGADNSNSQFAILALQAAEDVGVNVSPQTWRLALSYWREGQARDGSWNYQLNGPPAGTGSMTCAGIASYVIASGRLSEGDAEVVNGRVQCCARADTDPTIERALSWLAARFSINKNPGNPGWWMYYLYALERVGRMTAERFIGSHDWYREGTDILVRGQDQLSGFWVGRGNDEKNPHIATSYALLFLSKGRRPVLIGKLAHEPRDDWNNHRNDVANLTHYTERKWDQKLTWQVVRSDAAEVEDLLQSPVIFINGRNVPAFSKRQINVLREYVDRGGFIFAEACCDGDDFDRGFRRLMEEMFPEPEHRLHLLPPEHAVWRAEERVDPELARPLWGIDVGCRTSVIYCPEDLSCYWELSRSGRDQTFSPQIAAEIAAANAIGINVLAYATNRELKFKDELLALRTEEAPEDRVPRGKLAIAKLRHTGGWNVAPAALSNLQRFVANELGIRVDTTPHEFPINDKQLFSYHLVFMHGRNSFRLSPAEREQLRTYIERGGMLFADAVCGSEEFARAFRAEMAKVFPDAPLERIPIDNPLFTPEYSGFDIQKVSRRDPQRGDPNGPLKAEYRQVEPDLEGIKIGDRYGVIFSPYDLSCALENHASLECAGYTSEDAAKIGINVAEILQSTDDSLKKSTWLRKTVVACAVVVVLLLAFFVLQRNSQSAKLDAMLQAIRDSGEPVTEEEWNEHFSKASGMTEASALWQHAITSGAVALTKADQSKLDLDAILDERLQIPNYAERPEELKALADYIASIESDLVAIHAAVDANELVFYPYDFLDPDRGVNEIWGTHHDGGLMALQTLVRLHQGDLDGATDSLVATLGCAKAMDGNPGTANYIMRYATEAMFYRCAAELLQDENLSVEALRRLQKEVRSINHRENLKWGIIGERISGLEYLATSKNDYPLGIRLGATPRVKMRCVESTTRSIAAIELPWHEGLIEVDRIENSMDVSQSFFDFLFPSTVLSHSMEFYFAADGVALAHSLDVLLAAELFRRENGQLPKTLEEMVPDYLPELLQDPYNGKPLRFVAEEGGAVAYSVGRNRSDEDGTFPYSQKLGVRPDLGFELKRPSGVEQTSSPAQ</sequence>
<evidence type="ECO:0000313" key="3">
    <source>
        <dbReference type="EMBL" id="CAL1125335.1"/>
    </source>
</evidence>
<dbReference type="Gene3D" id="3.40.50.12140">
    <property type="entry name" value="Domain of unknown function DUF4159"/>
    <property type="match status" value="2"/>
</dbReference>
<dbReference type="OrthoDB" id="10615313at2759"/>
<protein>
    <recommendedName>
        <fullName evidence="1">DUF4159 domain-containing protein</fullName>
    </recommendedName>
</protein>
<dbReference type="Gene3D" id="1.50.10.20">
    <property type="match status" value="2"/>
</dbReference>
<organism evidence="2">
    <name type="scientific">Cladocopium goreaui</name>
    <dbReference type="NCBI Taxonomy" id="2562237"/>
    <lineage>
        <taxon>Eukaryota</taxon>
        <taxon>Sar</taxon>
        <taxon>Alveolata</taxon>
        <taxon>Dinophyceae</taxon>
        <taxon>Suessiales</taxon>
        <taxon>Symbiodiniaceae</taxon>
        <taxon>Cladocopium</taxon>
    </lineage>
</organism>
<dbReference type="Proteomes" id="UP001152797">
    <property type="component" value="Unassembled WGS sequence"/>
</dbReference>
<dbReference type="EMBL" id="CAMXCT010000001">
    <property type="protein sequence ID" value="CAI3971960.1"/>
    <property type="molecule type" value="Genomic_DNA"/>
</dbReference>
<reference evidence="2" key="1">
    <citation type="submission" date="2022-10" db="EMBL/GenBank/DDBJ databases">
        <authorList>
            <person name="Chen Y."/>
            <person name="Dougan E. K."/>
            <person name="Chan C."/>
            <person name="Rhodes N."/>
            <person name="Thang M."/>
        </authorList>
    </citation>
    <scope>NUCLEOTIDE SEQUENCE</scope>
</reference>
<dbReference type="AlphaFoldDB" id="A0A9P1FEP9"/>
<feature type="domain" description="DUF4159" evidence="1">
    <location>
        <begin position="390"/>
        <end position="580"/>
    </location>
</feature>
<keyword evidence="4" id="KW-1185">Reference proteome</keyword>
<dbReference type="CDD" id="cd00688">
    <property type="entry name" value="ISOPREN_C2_like"/>
    <property type="match status" value="1"/>
</dbReference>
<dbReference type="SUPFAM" id="SSF48239">
    <property type="entry name" value="Terpenoid cyclases/Protein prenyltransferases"/>
    <property type="match status" value="1"/>
</dbReference>
<dbReference type="EMBL" id="CAMXCT030000001">
    <property type="protein sequence ID" value="CAL4759272.1"/>
    <property type="molecule type" value="Genomic_DNA"/>
</dbReference>
<accession>A0A9P1FEP9</accession>
<evidence type="ECO:0000313" key="2">
    <source>
        <dbReference type="EMBL" id="CAI3971960.1"/>
    </source>
</evidence>